<evidence type="ECO:0000256" key="5">
    <source>
        <dbReference type="ARBA" id="ARBA00023136"/>
    </source>
</evidence>
<keyword evidence="4 6" id="KW-1133">Transmembrane helix</keyword>
<comment type="similarity">
    <text evidence="2">Belongs to the UPF0057 (PMP3) family.</text>
</comment>
<organism evidence="7">
    <name type="scientific">Medioppia subpectinata</name>
    <dbReference type="NCBI Taxonomy" id="1979941"/>
    <lineage>
        <taxon>Eukaryota</taxon>
        <taxon>Metazoa</taxon>
        <taxon>Ecdysozoa</taxon>
        <taxon>Arthropoda</taxon>
        <taxon>Chelicerata</taxon>
        <taxon>Arachnida</taxon>
        <taxon>Acari</taxon>
        <taxon>Acariformes</taxon>
        <taxon>Sarcoptiformes</taxon>
        <taxon>Oribatida</taxon>
        <taxon>Brachypylina</taxon>
        <taxon>Oppioidea</taxon>
        <taxon>Oppiidae</taxon>
        <taxon>Medioppia</taxon>
    </lineage>
</organism>
<dbReference type="OrthoDB" id="2802411at2759"/>
<keyword evidence="3 6" id="KW-0812">Transmembrane</keyword>
<evidence type="ECO:0000256" key="4">
    <source>
        <dbReference type="ARBA" id="ARBA00022989"/>
    </source>
</evidence>
<dbReference type="GO" id="GO:0016020">
    <property type="term" value="C:membrane"/>
    <property type="evidence" value="ECO:0007669"/>
    <property type="project" value="UniProtKB-SubCell"/>
</dbReference>
<dbReference type="Pfam" id="PF01679">
    <property type="entry name" value="Pmp3"/>
    <property type="match status" value="2"/>
</dbReference>
<dbReference type="EMBL" id="CAJPIZ010023181">
    <property type="protein sequence ID" value="CAG2118148.1"/>
    <property type="molecule type" value="Genomic_DNA"/>
</dbReference>
<feature type="non-terminal residue" evidence="7">
    <location>
        <position position="1"/>
    </location>
</feature>
<evidence type="ECO:0000256" key="6">
    <source>
        <dbReference type="SAM" id="Phobius"/>
    </source>
</evidence>
<accession>A0A7R9QBY2</accession>
<evidence type="ECO:0000313" key="7">
    <source>
        <dbReference type="EMBL" id="CAD7640211.1"/>
    </source>
</evidence>
<sequence length="109" mass="11583">GVYLEHRCGKELAINIVLTMCGVLPGIVHALANISQSQQTIFSNIKQPTMSHPNPCFSVNTALETSKLILDIIMPPVGVGLEKGCGKDLAINIVLTMCGVVPGMVHALF</sequence>
<comment type="subcellular location">
    <subcellularLocation>
        <location evidence="1">Membrane</location>
    </subcellularLocation>
</comment>
<proteinExistence type="inferred from homology"/>
<evidence type="ECO:0000256" key="3">
    <source>
        <dbReference type="ARBA" id="ARBA00022692"/>
    </source>
</evidence>
<dbReference type="PANTHER" id="PTHR21659:SF42">
    <property type="entry name" value="UPF0057 MEMBRANE PROTEIN ZK632.10-RELATED"/>
    <property type="match status" value="1"/>
</dbReference>
<name>A0A7R9QBY2_9ACAR</name>
<dbReference type="PANTHER" id="PTHR21659">
    <property type="entry name" value="HYDROPHOBIC PROTEIN RCI2 LOW TEMPERATURE AND SALT RESPONSIVE PROTEIN LTI6 -RELATED"/>
    <property type="match status" value="1"/>
</dbReference>
<keyword evidence="5 6" id="KW-0472">Membrane</keyword>
<evidence type="ECO:0000256" key="1">
    <source>
        <dbReference type="ARBA" id="ARBA00004370"/>
    </source>
</evidence>
<gene>
    <name evidence="7" type="ORF">OSB1V03_LOCUS18100</name>
</gene>
<evidence type="ECO:0000256" key="2">
    <source>
        <dbReference type="ARBA" id="ARBA00009530"/>
    </source>
</evidence>
<protein>
    <recommendedName>
        <fullName evidence="9">Plasma membrane proteolipid 3</fullName>
    </recommendedName>
</protein>
<evidence type="ECO:0000313" key="8">
    <source>
        <dbReference type="Proteomes" id="UP000759131"/>
    </source>
</evidence>
<dbReference type="InterPro" id="IPR000612">
    <property type="entry name" value="PMP3"/>
</dbReference>
<keyword evidence="8" id="KW-1185">Reference proteome</keyword>
<reference evidence="7" key="1">
    <citation type="submission" date="2020-11" db="EMBL/GenBank/DDBJ databases">
        <authorList>
            <person name="Tran Van P."/>
        </authorList>
    </citation>
    <scope>NUCLEOTIDE SEQUENCE</scope>
</reference>
<feature type="transmembrane region" description="Helical" evidence="6">
    <location>
        <begin position="12"/>
        <end position="32"/>
    </location>
</feature>
<evidence type="ECO:0008006" key="9">
    <source>
        <dbReference type="Google" id="ProtNLM"/>
    </source>
</evidence>
<dbReference type="AlphaFoldDB" id="A0A7R9QBY2"/>
<dbReference type="Proteomes" id="UP000759131">
    <property type="component" value="Unassembled WGS sequence"/>
</dbReference>
<dbReference type="EMBL" id="OC877756">
    <property type="protein sequence ID" value="CAD7640211.1"/>
    <property type="molecule type" value="Genomic_DNA"/>
</dbReference>